<dbReference type="EMBL" id="BAFB01000065">
    <property type="protein sequence ID" value="GAB33499.1"/>
    <property type="molecule type" value="Genomic_DNA"/>
</dbReference>
<organism evidence="2 3">
    <name type="scientific">Gordonia otitidis (strain DSM 44809 / CCUG 52243 / JCM 12355 / NBRC 100426 / IFM 10032)</name>
    <dbReference type="NCBI Taxonomy" id="1108044"/>
    <lineage>
        <taxon>Bacteria</taxon>
        <taxon>Bacillati</taxon>
        <taxon>Actinomycetota</taxon>
        <taxon>Actinomycetes</taxon>
        <taxon>Mycobacteriales</taxon>
        <taxon>Gordoniaceae</taxon>
        <taxon>Gordonia</taxon>
    </lineage>
</organism>
<proteinExistence type="predicted"/>
<evidence type="ECO:0000313" key="2">
    <source>
        <dbReference type="EMBL" id="GAB33499.1"/>
    </source>
</evidence>
<name>H5TJ41_GORO1</name>
<dbReference type="AlphaFoldDB" id="H5TJ41"/>
<dbReference type="Pfam" id="PF05257">
    <property type="entry name" value="CHAP"/>
    <property type="match status" value="1"/>
</dbReference>
<dbReference type="Proteomes" id="UP000005038">
    <property type="component" value="Unassembled WGS sequence"/>
</dbReference>
<feature type="domain" description="Peptidase C51" evidence="1">
    <location>
        <begin position="81"/>
        <end position="167"/>
    </location>
</feature>
<dbReference type="RefSeq" id="WP_007237751.1">
    <property type="nucleotide sequence ID" value="NZ_BAFB01000065.1"/>
</dbReference>
<keyword evidence="3" id="KW-1185">Reference proteome</keyword>
<comment type="caution">
    <text evidence="2">The sequence shown here is derived from an EMBL/GenBank/DDBJ whole genome shotgun (WGS) entry which is preliminary data.</text>
</comment>
<dbReference type="InterPro" id="IPR007921">
    <property type="entry name" value="CHAP_dom"/>
</dbReference>
<dbReference type="STRING" id="1108044.GOOTI_065_01040"/>
<sequence>MITALVVGVVAGAGAIGVRAVSGHDDPVSRLVAEAGVGPARQTFPTTDTSGLSPVRARIVDVVHAEYDRNAPGTIYSDGVEESWCADFVSTVMRKAGVPFDNPNSGSWRIPGVATLTDYLHSSGRWRAASHVPEPGDIVIYDAPSHFRQHTNIVVAMDGTTVTTVGGAEAQGITVDHFDPRTVEGVQGYGVP</sequence>
<evidence type="ECO:0000259" key="1">
    <source>
        <dbReference type="Pfam" id="PF05257"/>
    </source>
</evidence>
<gene>
    <name evidence="2" type="ORF">GOOTI_065_01040</name>
</gene>
<accession>H5TJ41</accession>
<reference evidence="2" key="1">
    <citation type="submission" date="2012-02" db="EMBL/GenBank/DDBJ databases">
        <title>Whole genome shotgun sequence of Gordonia otitidis NBRC 100426.</title>
        <authorList>
            <person name="Yoshida I."/>
            <person name="Hosoyama A."/>
            <person name="Tsuchikane K."/>
            <person name="Katsumata H."/>
            <person name="Yamazaki S."/>
            <person name="Fujita N."/>
        </authorList>
    </citation>
    <scope>NUCLEOTIDE SEQUENCE [LARGE SCALE GENOMIC DNA]</scope>
    <source>
        <strain evidence="2">NBRC 100426</strain>
    </source>
</reference>
<protein>
    <recommendedName>
        <fullName evidence="1">Peptidase C51 domain-containing protein</fullName>
    </recommendedName>
</protein>
<evidence type="ECO:0000313" key="3">
    <source>
        <dbReference type="Proteomes" id="UP000005038"/>
    </source>
</evidence>